<evidence type="ECO:0000313" key="1">
    <source>
        <dbReference type="EMBL" id="RYN19383.1"/>
    </source>
</evidence>
<organism evidence="1 2">
    <name type="scientific">Alternaria tenuissima</name>
    <dbReference type="NCBI Taxonomy" id="119927"/>
    <lineage>
        <taxon>Eukaryota</taxon>
        <taxon>Fungi</taxon>
        <taxon>Dikarya</taxon>
        <taxon>Ascomycota</taxon>
        <taxon>Pezizomycotina</taxon>
        <taxon>Dothideomycetes</taxon>
        <taxon>Pleosporomycetidae</taxon>
        <taxon>Pleosporales</taxon>
        <taxon>Pleosporineae</taxon>
        <taxon>Pleosporaceae</taxon>
        <taxon>Alternaria</taxon>
        <taxon>Alternaria sect. Alternaria</taxon>
        <taxon>Alternaria alternata complex</taxon>
    </lineage>
</organism>
<reference evidence="1" key="2">
    <citation type="journal article" date="2019" name="bioRxiv">
        <title>Genomics, evolutionary history and diagnostics of the Alternaria alternata species group including apple and Asian pear pathotypes.</title>
        <authorList>
            <person name="Armitage A.D."/>
            <person name="Cockerton H.M."/>
            <person name="Sreenivasaprasad S."/>
            <person name="Woodhall J.W."/>
            <person name="Lane C.R."/>
            <person name="Harrison R.J."/>
            <person name="Clarkson J.P."/>
        </authorList>
    </citation>
    <scope>NUCLEOTIDE SEQUENCE</scope>
    <source>
        <strain evidence="1">FERA 1164</strain>
    </source>
</reference>
<dbReference type="EMBL" id="PDXB01000043">
    <property type="protein sequence ID" value="RYN19383.1"/>
    <property type="molecule type" value="Genomic_DNA"/>
</dbReference>
<gene>
    <name evidence="1" type="ORF">AA0115_g10798</name>
</gene>
<proteinExistence type="predicted"/>
<name>A0AB37W312_9PLEO</name>
<dbReference type="Proteomes" id="UP000292340">
    <property type="component" value="Unassembled WGS sequence"/>
</dbReference>
<comment type="caution">
    <text evidence="1">The sequence shown here is derived from an EMBL/GenBank/DDBJ whole genome shotgun (WGS) entry which is preliminary data.</text>
</comment>
<reference evidence="1" key="1">
    <citation type="submission" date="2017-10" db="EMBL/GenBank/DDBJ databases">
        <authorList>
            <person name="Armitage A.D."/>
            <person name="Barbara D.J."/>
            <person name="Woodhall J.W."/>
            <person name="Sreenivasaprasad S."/>
            <person name="Lane C.R."/>
            <person name="Clarkson J.P."/>
            <person name="Harrison R.J."/>
        </authorList>
    </citation>
    <scope>NUCLEOTIDE SEQUENCE</scope>
    <source>
        <strain evidence="1">FERA 1164</strain>
    </source>
</reference>
<sequence>MKSLLTLAAFSIFTRARKQHDNIDYVDKYYGEDWYDCGPYGGELYFFY</sequence>
<evidence type="ECO:0000313" key="2">
    <source>
        <dbReference type="Proteomes" id="UP000292340"/>
    </source>
</evidence>
<protein>
    <submittedName>
        <fullName evidence="1">Uncharacterized protein</fullName>
    </submittedName>
</protein>
<dbReference type="AlphaFoldDB" id="A0AB37W312"/>
<accession>A0AB37W312</accession>